<protein>
    <submittedName>
        <fullName evidence="1">Uncharacterized protein</fullName>
    </submittedName>
</protein>
<sequence length="125" mass="14864">MVRSVSNLLQPKFTVSVRSVKFDFVEEIFLNFTFNSIHRRLNGGRVPENSLFFIFSGYILDRTVHSRRHPPPLEGIPADFWKGERRKKVDGEEFSLWKIPIHILFLSSLIHYLRKRRQHRIGLVF</sequence>
<name>A0AAV6M328_9ROSI</name>
<comment type="caution">
    <text evidence="1">The sequence shown here is derived from an EMBL/GenBank/DDBJ whole genome shotgun (WGS) entry which is preliminary data.</text>
</comment>
<organism evidence="1 2">
    <name type="scientific">Cucurbita argyrosperma subsp. sororia</name>
    <dbReference type="NCBI Taxonomy" id="37648"/>
    <lineage>
        <taxon>Eukaryota</taxon>
        <taxon>Viridiplantae</taxon>
        <taxon>Streptophyta</taxon>
        <taxon>Embryophyta</taxon>
        <taxon>Tracheophyta</taxon>
        <taxon>Spermatophyta</taxon>
        <taxon>Magnoliopsida</taxon>
        <taxon>eudicotyledons</taxon>
        <taxon>Gunneridae</taxon>
        <taxon>Pentapetalae</taxon>
        <taxon>rosids</taxon>
        <taxon>fabids</taxon>
        <taxon>Cucurbitales</taxon>
        <taxon>Cucurbitaceae</taxon>
        <taxon>Cucurbiteae</taxon>
        <taxon>Cucurbita</taxon>
    </lineage>
</organism>
<proteinExistence type="predicted"/>
<gene>
    <name evidence="1" type="ORF">SDJN03_27984</name>
</gene>
<evidence type="ECO:0000313" key="2">
    <source>
        <dbReference type="Proteomes" id="UP000685013"/>
    </source>
</evidence>
<evidence type="ECO:0000313" key="1">
    <source>
        <dbReference type="EMBL" id="KAG6574097.1"/>
    </source>
</evidence>
<keyword evidence="2" id="KW-1185">Reference proteome</keyword>
<feature type="non-terminal residue" evidence="1">
    <location>
        <position position="1"/>
    </location>
</feature>
<dbReference type="Proteomes" id="UP000685013">
    <property type="component" value="Chromosome 18"/>
</dbReference>
<dbReference type="EMBL" id="JAGKQH010000018">
    <property type="protein sequence ID" value="KAG6574097.1"/>
    <property type="molecule type" value="Genomic_DNA"/>
</dbReference>
<dbReference type="AlphaFoldDB" id="A0AAV6M328"/>
<accession>A0AAV6M328</accession>
<reference evidence="1 2" key="1">
    <citation type="journal article" date="2021" name="Hortic Res">
        <title>The domestication of Cucurbita argyrosperma as revealed by the genome of its wild relative.</title>
        <authorList>
            <person name="Barrera-Redondo J."/>
            <person name="Sanchez-de la Vega G."/>
            <person name="Aguirre-Liguori J.A."/>
            <person name="Castellanos-Morales G."/>
            <person name="Gutierrez-Guerrero Y.T."/>
            <person name="Aguirre-Dugua X."/>
            <person name="Aguirre-Planter E."/>
            <person name="Tenaillon M.I."/>
            <person name="Lira-Saade R."/>
            <person name="Eguiarte L.E."/>
        </authorList>
    </citation>
    <scope>NUCLEOTIDE SEQUENCE [LARGE SCALE GENOMIC DNA]</scope>
    <source>
        <strain evidence="1">JBR-2021</strain>
    </source>
</reference>